<organism evidence="3 4">
    <name type="scientific">Polyrhizophydium stewartii</name>
    <dbReference type="NCBI Taxonomy" id="2732419"/>
    <lineage>
        <taxon>Eukaryota</taxon>
        <taxon>Fungi</taxon>
        <taxon>Fungi incertae sedis</taxon>
        <taxon>Chytridiomycota</taxon>
        <taxon>Chytridiomycota incertae sedis</taxon>
        <taxon>Chytridiomycetes</taxon>
        <taxon>Rhizophydiales</taxon>
        <taxon>Rhizophydiales incertae sedis</taxon>
        <taxon>Polyrhizophydium</taxon>
    </lineage>
</organism>
<feature type="compositionally biased region" description="Low complexity" evidence="1">
    <location>
        <begin position="263"/>
        <end position="316"/>
    </location>
</feature>
<keyword evidence="4" id="KW-1185">Reference proteome</keyword>
<feature type="chain" id="PRO_5045949732" description="Phytocyanin domain-containing protein" evidence="2">
    <location>
        <begin position="27"/>
        <end position="381"/>
    </location>
</feature>
<accession>A0ABR4MXW2</accession>
<reference evidence="3 4" key="1">
    <citation type="submission" date="2023-09" db="EMBL/GenBank/DDBJ databases">
        <title>Pangenome analysis of Batrachochytrium dendrobatidis and related Chytrids.</title>
        <authorList>
            <person name="Yacoub M.N."/>
            <person name="Stajich J.E."/>
            <person name="James T.Y."/>
        </authorList>
    </citation>
    <scope>NUCLEOTIDE SEQUENCE [LARGE SCALE GENOMIC DNA]</scope>
    <source>
        <strain evidence="3 4">JEL0888</strain>
    </source>
</reference>
<proteinExistence type="predicted"/>
<protein>
    <recommendedName>
        <fullName evidence="5">Phytocyanin domain-containing protein</fullName>
    </recommendedName>
</protein>
<evidence type="ECO:0000313" key="3">
    <source>
        <dbReference type="EMBL" id="KAL2912133.1"/>
    </source>
</evidence>
<dbReference type="SUPFAM" id="SSF49503">
    <property type="entry name" value="Cupredoxins"/>
    <property type="match status" value="2"/>
</dbReference>
<evidence type="ECO:0000256" key="2">
    <source>
        <dbReference type="SAM" id="SignalP"/>
    </source>
</evidence>
<dbReference type="Proteomes" id="UP001527925">
    <property type="component" value="Unassembled WGS sequence"/>
</dbReference>
<dbReference type="InterPro" id="IPR008972">
    <property type="entry name" value="Cupredoxin"/>
</dbReference>
<dbReference type="EMBL" id="JADGIZ020000076">
    <property type="protein sequence ID" value="KAL2912133.1"/>
    <property type="molecule type" value="Genomic_DNA"/>
</dbReference>
<feature type="region of interest" description="Disordered" evidence="1">
    <location>
        <begin position="263"/>
        <end position="323"/>
    </location>
</feature>
<gene>
    <name evidence="3" type="ORF">HK105_208411</name>
</gene>
<dbReference type="Gene3D" id="2.60.40.420">
    <property type="entry name" value="Cupredoxins - blue copper proteins"/>
    <property type="match status" value="1"/>
</dbReference>
<evidence type="ECO:0000256" key="1">
    <source>
        <dbReference type="SAM" id="MobiDB-lite"/>
    </source>
</evidence>
<sequence>MTASLSAAAAALALVAAATTPVLVAAGPLNFDIHSNLQSFQPLVTNIILGDSVTFFFDGTRHIYQTANATSCEYNGGFDTGQQESNAANLTVVPTKAGTYYFASANAVNCAAGQRGALIVRPASATATSTFIPFSPVSTPTGIFNAAPALRTGPAAPRTALASARTWVIDSNSRMLTPSSLTVTLGDTVLFTHGGAREIFETDGGCSYNGGFDTGIQSHMSSTPWSPFRVGTYHFATADLTNCLSGQRGVVTVIAAPVMPKTTAAAPKTTAAAPKTTAAAPKTTAAASQTAAGAASTSGAASKTTSGPAATASSATDVGANGAAGKSSDDTATFLGFSPLAKNTQAAQNSAPVYGGGGGGGALTCSAVAGTLAAAFAALFL</sequence>
<keyword evidence="2" id="KW-0732">Signal</keyword>
<evidence type="ECO:0008006" key="5">
    <source>
        <dbReference type="Google" id="ProtNLM"/>
    </source>
</evidence>
<evidence type="ECO:0000313" key="4">
    <source>
        <dbReference type="Proteomes" id="UP001527925"/>
    </source>
</evidence>
<feature type="signal peptide" evidence="2">
    <location>
        <begin position="1"/>
        <end position="26"/>
    </location>
</feature>
<name>A0ABR4MXW2_9FUNG</name>
<comment type="caution">
    <text evidence="3">The sequence shown here is derived from an EMBL/GenBank/DDBJ whole genome shotgun (WGS) entry which is preliminary data.</text>
</comment>